<name>A0A8K1U4P3_9VIRU</name>
<feature type="transmembrane region" description="Helical" evidence="1">
    <location>
        <begin position="46"/>
        <end position="65"/>
    </location>
</feature>
<reference evidence="2" key="1">
    <citation type="submission" date="2020-11" db="EMBL/GenBank/DDBJ databases">
        <title>RNA virus dark matter in the feces of wild birds.</title>
        <authorList>
            <person name="Lu X."/>
            <person name="Yang X.S."/>
            <person name="Zhang W."/>
        </authorList>
    </citation>
    <scope>NUCLEOTIDE SEQUENCE</scope>
    <source>
        <strain evidence="2">Swallow134con207</strain>
    </source>
</reference>
<keyword evidence="1" id="KW-0472">Membrane</keyword>
<dbReference type="EMBL" id="MW239530">
    <property type="protein sequence ID" value="UGO57594.1"/>
    <property type="molecule type" value="Genomic_RNA"/>
</dbReference>
<feature type="transmembrane region" description="Helical" evidence="1">
    <location>
        <begin position="144"/>
        <end position="165"/>
    </location>
</feature>
<proteinExistence type="predicted"/>
<organism evidence="2">
    <name type="scientific">Riboviria sp</name>
    <dbReference type="NCBI Taxonomy" id="2585031"/>
    <lineage>
        <taxon>Viruses</taxon>
        <taxon>Riboviria</taxon>
    </lineage>
</organism>
<feature type="transmembrane region" description="Helical" evidence="1">
    <location>
        <begin position="72"/>
        <end position="93"/>
    </location>
</feature>
<accession>A0A8K1U4P3</accession>
<protein>
    <submittedName>
        <fullName evidence="2">Uncharacterized protein</fullName>
    </submittedName>
</protein>
<sequence>MSQRNMLQEVITEMVYGPPSRWQFTQVLLPKLGNLGERVGELMTTWLQLGMWFLMKVLFIVLWLMKDFLILMAVDLSVLTLIWLQYLFQLLIGRPLVLSEPIFLERLLVTTKWLHAIVGEKFLRALFILINLCRTLFTTARQGLGVRVLHCLLVPLCMACIWVRVRSIWVWTLLGCQRLSTKPKVQKMLSWLKLLISSPKPDERLYSKLLRGMIYIFCQVVSIILLISRACQMMSERLWIMNHHILANTRMSLLAPSTELIVVL</sequence>
<evidence type="ECO:0000313" key="2">
    <source>
        <dbReference type="EMBL" id="UGO57594.1"/>
    </source>
</evidence>
<keyword evidence="1" id="KW-1133">Transmembrane helix</keyword>
<keyword evidence="1" id="KW-0812">Transmembrane</keyword>
<feature type="transmembrane region" description="Helical" evidence="1">
    <location>
        <begin position="209"/>
        <end position="227"/>
    </location>
</feature>
<feature type="transmembrane region" description="Helical" evidence="1">
    <location>
        <begin position="113"/>
        <end position="132"/>
    </location>
</feature>
<evidence type="ECO:0000256" key="1">
    <source>
        <dbReference type="SAM" id="Phobius"/>
    </source>
</evidence>